<dbReference type="GO" id="GO:0004725">
    <property type="term" value="F:protein tyrosine phosphatase activity"/>
    <property type="evidence" value="ECO:0007669"/>
    <property type="project" value="TreeGrafter"/>
</dbReference>
<dbReference type="SMART" id="SM00450">
    <property type="entry name" value="RHOD"/>
    <property type="match status" value="1"/>
</dbReference>
<gene>
    <name evidence="2" type="ORF">K402DRAFT_311442</name>
</gene>
<dbReference type="PANTHER" id="PTHR10828:SF38">
    <property type="entry name" value="ARSENICAL-RESISTANCE PROTEIN 2-RELATED"/>
    <property type="match status" value="1"/>
</dbReference>
<proteinExistence type="predicted"/>
<evidence type="ECO:0000313" key="3">
    <source>
        <dbReference type="Proteomes" id="UP000800041"/>
    </source>
</evidence>
<dbReference type="Gene3D" id="3.40.250.10">
    <property type="entry name" value="Rhodanese-like domain"/>
    <property type="match status" value="1"/>
</dbReference>
<accession>A0A6G1H340</accession>
<dbReference type="PROSITE" id="PS50206">
    <property type="entry name" value="RHODANESE_3"/>
    <property type="match status" value="1"/>
</dbReference>
<feature type="non-terminal residue" evidence="2">
    <location>
        <position position="114"/>
    </location>
</feature>
<feature type="domain" description="Rhodanese" evidence="1">
    <location>
        <begin position="3"/>
        <end position="102"/>
    </location>
</feature>
<protein>
    <recommendedName>
        <fullName evidence="1">Rhodanese domain-containing protein</fullName>
    </recommendedName>
</protein>
<sequence length="114" mass="12914">LAIIDVRDADHIGGHIVGSRNITTAQLEWKMPELVRELKGTREVVFHCALSQQRGPGAALGYLRERQRLRGREGEGDGEGQKVWVLDGGFVRWQEKFGGDKRLTEGFVKEIWED</sequence>
<evidence type="ECO:0000259" key="1">
    <source>
        <dbReference type="PROSITE" id="PS50206"/>
    </source>
</evidence>
<dbReference type="EMBL" id="ML977152">
    <property type="protein sequence ID" value="KAF1987378.1"/>
    <property type="molecule type" value="Genomic_DNA"/>
</dbReference>
<dbReference type="AlphaFoldDB" id="A0A6G1H340"/>
<dbReference type="Pfam" id="PF00581">
    <property type="entry name" value="Rhodanese"/>
    <property type="match status" value="1"/>
</dbReference>
<dbReference type="GO" id="GO:0005634">
    <property type="term" value="C:nucleus"/>
    <property type="evidence" value="ECO:0007669"/>
    <property type="project" value="TreeGrafter"/>
</dbReference>
<dbReference type="SUPFAM" id="SSF52821">
    <property type="entry name" value="Rhodanese/Cell cycle control phosphatase"/>
    <property type="match status" value="1"/>
</dbReference>
<dbReference type="InterPro" id="IPR001763">
    <property type="entry name" value="Rhodanese-like_dom"/>
</dbReference>
<dbReference type="PANTHER" id="PTHR10828">
    <property type="entry name" value="M-PHASE INDUCER PHOSPHATASE DUAL SPECIFICITY PHOSPHATASE CDC25"/>
    <property type="match status" value="1"/>
</dbReference>
<dbReference type="InterPro" id="IPR036873">
    <property type="entry name" value="Rhodanese-like_dom_sf"/>
</dbReference>
<dbReference type="Proteomes" id="UP000800041">
    <property type="component" value="Unassembled WGS sequence"/>
</dbReference>
<evidence type="ECO:0000313" key="2">
    <source>
        <dbReference type="EMBL" id="KAF1987378.1"/>
    </source>
</evidence>
<dbReference type="OrthoDB" id="102559at2759"/>
<reference evidence="2" key="1">
    <citation type="journal article" date="2020" name="Stud. Mycol.">
        <title>101 Dothideomycetes genomes: a test case for predicting lifestyles and emergence of pathogens.</title>
        <authorList>
            <person name="Haridas S."/>
            <person name="Albert R."/>
            <person name="Binder M."/>
            <person name="Bloem J."/>
            <person name="Labutti K."/>
            <person name="Salamov A."/>
            <person name="Andreopoulos B."/>
            <person name="Baker S."/>
            <person name="Barry K."/>
            <person name="Bills G."/>
            <person name="Bluhm B."/>
            <person name="Cannon C."/>
            <person name="Castanera R."/>
            <person name="Culley D."/>
            <person name="Daum C."/>
            <person name="Ezra D."/>
            <person name="Gonzalez J."/>
            <person name="Henrissat B."/>
            <person name="Kuo A."/>
            <person name="Liang C."/>
            <person name="Lipzen A."/>
            <person name="Lutzoni F."/>
            <person name="Magnuson J."/>
            <person name="Mondo S."/>
            <person name="Nolan M."/>
            <person name="Ohm R."/>
            <person name="Pangilinan J."/>
            <person name="Park H.-J."/>
            <person name="Ramirez L."/>
            <person name="Alfaro M."/>
            <person name="Sun H."/>
            <person name="Tritt A."/>
            <person name="Yoshinaga Y."/>
            <person name="Zwiers L.-H."/>
            <person name="Turgeon B."/>
            <person name="Goodwin S."/>
            <person name="Spatafora J."/>
            <person name="Crous P."/>
            <person name="Grigoriev I."/>
        </authorList>
    </citation>
    <scope>NUCLEOTIDE SEQUENCE</scope>
    <source>
        <strain evidence="2">CBS 113979</strain>
    </source>
</reference>
<keyword evidence="3" id="KW-1185">Reference proteome</keyword>
<organism evidence="2 3">
    <name type="scientific">Aulographum hederae CBS 113979</name>
    <dbReference type="NCBI Taxonomy" id="1176131"/>
    <lineage>
        <taxon>Eukaryota</taxon>
        <taxon>Fungi</taxon>
        <taxon>Dikarya</taxon>
        <taxon>Ascomycota</taxon>
        <taxon>Pezizomycotina</taxon>
        <taxon>Dothideomycetes</taxon>
        <taxon>Pleosporomycetidae</taxon>
        <taxon>Aulographales</taxon>
        <taxon>Aulographaceae</taxon>
    </lineage>
</organism>
<dbReference type="GO" id="GO:0005737">
    <property type="term" value="C:cytoplasm"/>
    <property type="evidence" value="ECO:0007669"/>
    <property type="project" value="TreeGrafter"/>
</dbReference>
<name>A0A6G1H340_9PEZI</name>
<feature type="non-terminal residue" evidence="2">
    <location>
        <position position="1"/>
    </location>
</feature>